<protein>
    <submittedName>
        <fullName evidence="1">Uncharacterized protein</fullName>
    </submittedName>
</protein>
<comment type="caution">
    <text evidence="1">The sequence shown here is derived from an EMBL/GenBank/DDBJ whole genome shotgun (WGS) entry which is preliminary data.</text>
</comment>
<keyword evidence="2" id="KW-1185">Reference proteome</keyword>
<sequence>METSAQGVSLSMYFCSIGSAPSSQHVLSTTHSPSSSSHQILTETRHLLLHRHQLSSALFPRIALPWRQHLISTFSVSLSSPWRHPTHCHKTTPPTLTSGPPFPCPQPLAFFYLTLPKPLLISPAALTPHPSP</sequence>
<evidence type="ECO:0000313" key="1">
    <source>
        <dbReference type="EMBL" id="KAK4294737.1"/>
    </source>
</evidence>
<dbReference type="Proteomes" id="UP001292094">
    <property type="component" value="Unassembled WGS sequence"/>
</dbReference>
<dbReference type="AlphaFoldDB" id="A0AAE1TR87"/>
<gene>
    <name evidence="1" type="ORF">Pmani_032660</name>
</gene>
<organism evidence="1 2">
    <name type="scientific">Petrolisthes manimaculis</name>
    <dbReference type="NCBI Taxonomy" id="1843537"/>
    <lineage>
        <taxon>Eukaryota</taxon>
        <taxon>Metazoa</taxon>
        <taxon>Ecdysozoa</taxon>
        <taxon>Arthropoda</taxon>
        <taxon>Crustacea</taxon>
        <taxon>Multicrustacea</taxon>
        <taxon>Malacostraca</taxon>
        <taxon>Eumalacostraca</taxon>
        <taxon>Eucarida</taxon>
        <taxon>Decapoda</taxon>
        <taxon>Pleocyemata</taxon>
        <taxon>Anomura</taxon>
        <taxon>Galatheoidea</taxon>
        <taxon>Porcellanidae</taxon>
        <taxon>Petrolisthes</taxon>
    </lineage>
</organism>
<proteinExistence type="predicted"/>
<reference evidence="1" key="1">
    <citation type="submission" date="2023-11" db="EMBL/GenBank/DDBJ databases">
        <title>Genome assemblies of two species of porcelain crab, Petrolisthes cinctipes and Petrolisthes manimaculis (Anomura: Porcellanidae).</title>
        <authorList>
            <person name="Angst P."/>
        </authorList>
    </citation>
    <scope>NUCLEOTIDE SEQUENCE</scope>
    <source>
        <strain evidence="1">PB745_02</strain>
        <tissue evidence="1">Gill</tissue>
    </source>
</reference>
<accession>A0AAE1TR87</accession>
<name>A0AAE1TR87_9EUCA</name>
<evidence type="ECO:0000313" key="2">
    <source>
        <dbReference type="Proteomes" id="UP001292094"/>
    </source>
</evidence>
<dbReference type="EMBL" id="JAWZYT010004211">
    <property type="protein sequence ID" value="KAK4294737.1"/>
    <property type="molecule type" value="Genomic_DNA"/>
</dbReference>